<accession>A0AAE4B3A7</accession>
<comment type="caution">
    <text evidence="1">The sequence shown here is derived from an EMBL/GenBank/DDBJ whole genome shotgun (WGS) entry which is preliminary data.</text>
</comment>
<dbReference type="EMBL" id="JAUSUZ010000001">
    <property type="protein sequence ID" value="MDQ0371566.1"/>
    <property type="molecule type" value="Genomic_DNA"/>
</dbReference>
<gene>
    <name evidence="1" type="ORF">J2S42_008235</name>
</gene>
<organism evidence="1 2">
    <name type="scientific">Catenuloplanes indicus</name>
    <dbReference type="NCBI Taxonomy" id="137267"/>
    <lineage>
        <taxon>Bacteria</taxon>
        <taxon>Bacillati</taxon>
        <taxon>Actinomycetota</taxon>
        <taxon>Actinomycetes</taxon>
        <taxon>Micromonosporales</taxon>
        <taxon>Micromonosporaceae</taxon>
        <taxon>Catenuloplanes</taxon>
    </lineage>
</organism>
<protein>
    <submittedName>
        <fullName evidence="1">Uncharacterized protein</fullName>
    </submittedName>
</protein>
<sequence>MDVSTVVGRGSTVVLTITPVVEGAATVQGSRAR</sequence>
<evidence type="ECO:0000313" key="1">
    <source>
        <dbReference type="EMBL" id="MDQ0371566.1"/>
    </source>
</evidence>
<proteinExistence type="predicted"/>
<evidence type="ECO:0000313" key="2">
    <source>
        <dbReference type="Proteomes" id="UP001240236"/>
    </source>
</evidence>
<dbReference type="Proteomes" id="UP001240236">
    <property type="component" value="Unassembled WGS sequence"/>
</dbReference>
<reference evidence="1 2" key="1">
    <citation type="submission" date="2023-07" db="EMBL/GenBank/DDBJ databases">
        <title>Sequencing the genomes of 1000 actinobacteria strains.</title>
        <authorList>
            <person name="Klenk H.-P."/>
        </authorList>
    </citation>
    <scope>NUCLEOTIDE SEQUENCE [LARGE SCALE GENOMIC DNA]</scope>
    <source>
        <strain evidence="1 2">DSM 44709</strain>
    </source>
</reference>
<keyword evidence="2" id="KW-1185">Reference proteome</keyword>
<dbReference type="AlphaFoldDB" id="A0AAE4B3A7"/>
<name>A0AAE4B3A7_9ACTN</name>